<name>A0A5C3PRJ7_9APHY</name>
<dbReference type="InterPro" id="IPR021109">
    <property type="entry name" value="Peptidase_aspartic_dom_sf"/>
</dbReference>
<dbReference type="InterPro" id="IPR033121">
    <property type="entry name" value="PEPTIDASE_A1"/>
</dbReference>
<keyword evidence="6" id="KW-1185">Reference proteome</keyword>
<dbReference type="InterPro" id="IPR001461">
    <property type="entry name" value="Aspartic_peptidase_A1"/>
</dbReference>
<dbReference type="PANTHER" id="PTHR47966:SF51">
    <property type="entry name" value="BETA-SITE APP-CLEAVING ENZYME, ISOFORM A-RELATED"/>
    <property type="match status" value="1"/>
</dbReference>
<dbReference type="Proteomes" id="UP000308197">
    <property type="component" value="Unassembled WGS sequence"/>
</dbReference>
<evidence type="ECO:0000256" key="3">
    <source>
        <dbReference type="SAM" id="SignalP"/>
    </source>
</evidence>
<dbReference type="PROSITE" id="PS51767">
    <property type="entry name" value="PEPTIDASE_A1"/>
    <property type="match status" value="1"/>
</dbReference>
<evidence type="ECO:0000313" key="5">
    <source>
        <dbReference type="EMBL" id="TFK91000.1"/>
    </source>
</evidence>
<dbReference type="CDD" id="cd05471">
    <property type="entry name" value="pepsin_like"/>
    <property type="match status" value="1"/>
</dbReference>
<feature type="domain" description="Peptidase A1" evidence="4">
    <location>
        <begin position="83"/>
        <end position="402"/>
    </location>
</feature>
<feature type="active site" evidence="2">
    <location>
        <position position="101"/>
    </location>
</feature>
<dbReference type="GO" id="GO:0006508">
    <property type="term" value="P:proteolysis"/>
    <property type="evidence" value="ECO:0007669"/>
    <property type="project" value="InterPro"/>
</dbReference>
<dbReference type="PRINTS" id="PR00792">
    <property type="entry name" value="PEPSIN"/>
</dbReference>
<protein>
    <submittedName>
        <fullName evidence="5">Aspartic peptidase A1</fullName>
    </submittedName>
</protein>
<dbReference type="PANTHER" id="PTHR47966">
    <property type="entry name" value="BETA-SITE APP-CLEAVING ENZYME, ISOFORM A-RELATED"/>
    <property type="match status" value="1"/>
</dbReference>
<dbReference type="Gene3D" id="2.40.70.10">
    <property type="entry name" value="Acid Proteases"/>
    <property type="match status" value="2"/>
</dbReference>
<gene>
    <name evidence="5" type="ORF">K466DRAFT_596498</name>
</gene>
<keyword evidence="3" id="KW-0732">Signal</keyword>
<dbReference type="AlphaFoldDB" id="A0A5C3PRJ7"/>
<dbReference type="InterPro" id="IPR034164">
    <property type="entry name" value="Pepsin-like_dom"/>
</dbReference>
<dbReference type="EMBL" id="ML211031">
    <property type="protein sequence ID" value="TFK91000.1"/>
    <property type="molecule type" value="Genomic_DNA"/>
</dbReference>
<dbReference type="STRING" id="1314778.A0A5C3PRJ7"/>
<evidence type="ECO:0000259" key="4">
    <source>
        <dbReference type="PROSITE" id="PS51767"/>
    </source>
</evidence>
<dbReference type="InParanoid" id="A0A5C3PRJ7"/>
<dbReference type="GO" id="GO:0004190">
    <property type="term" value="F:aspartic-type endopeptidase activity"/>
    <property type="evidence" value="ECO:0007669"/>
    <property type="project" value="InterPro"/>
</dbReference>
<accession>A0A5C3PRJ7</accession>
<dbReference type="SUPFAM" id="SSF50630">
    <property type="entry name" value="Acid proteases"/>
    <property type="match status" value="1"/>
</dbReference>
<feature type="signal peptide" evidence="3">
    <location>
        <begin position="1"/>
        <end position="23"/>
    </location>
</feature>
<feature type="chain" id="PRO_5022992776" evidence="3">
    <location>
        <begin position="24"/>
        <end position="412"/>
    </location>
</feature>
<sequence>MLFNMRFLSAMVLTLTLPLFTRAYVVRRDDVPITLPVVKRVNTPGTAKPLESDQARARALKELPQIHRRPHKTLPATNQLGTYIATVSIGEPAQSFSLLVDTASSNTWVGAQPVSNPYHPSATAHDTGEWVSVLYGAPGFTGEEYYDTVTLHACLDINNQSFGAAEGTYGFDRIDGILGIGPTALTIGTLRLSPNQSIPTVTDNAYSQGLIHNKKVGISFEPTTSNLDTNGELTFGGVNEDKFTGPLQFVPITTTSPANNYVGIDQEIAYNNQTILPRTAGIVDTRTALVLLAEDAYNKYQTATGATVDDDTGLLKITPAQYENLHSLLFKIGSTTYVFTANAQIWPRALNNEIGGKPDGIYLVVANLGSLSGEGLDFILGCAFLERVYHVYDSENDQAGFAATPFTHATTN</sequence>
<evidence type="ECO:0000256" key="1">
    <source>
        <dbReference type="ARBA" id="ARBA00007447"/>
    </source>
</evidence>
<feature type="active site" evidence="2">
    <location>
        <position position="284"/>
    </location>
</feature>
<organism evidence="5 6">
    <name type="scientific">Polyporus arcularius HHB13444</name>
    <dbReference type="NCBI Taxonomy" id="1314778"/>
    <lineage>
        <taxon>Eukaryota</taxon>
        <taxon>Fungi</taxon>
        <taxon>Dikarya</taxon>
        <taxon>Basidiomycota</taxon>
        <taxon>Agaricomycotina</taxon>
        <taxon>Agaricomycetes</taxon>
        <taxon>Polyporales</taxon>
        <taxon>Polyporaceae</taxon>
        <taxon>Polyporus</taxon>
    </lineage>
</organism>
<evidence type="ECO:0000256" key="2">
    <source>
        <dbReference type="PIRSR" id="PIRSR601461-1"/>
    </source>
</evidence>
<reference evidence="5 6" key="1">
    <citation type="journal article" date="2019" name="Nat. Ecol. Evol.">
        <title>Megaphylogeny resolves global patterns of mushroom evolution.</title>
        <authorList>
            <person name="Varga T."/>
            <person name="Krizsan K."/>
            <person name="Foldi C."/>
            <person name="Dima B."/>
            <person name="Sanchez-Garcia M."/>
            <person name="Sanchez-Ramirez S."/>
            <person name="Szollosi G.J."/>
            <person name="Szarkandi J.G."/>
            <person name="Papp V."/>
            <person name="Albert L."/>
            <person name="Andreopoulos W."/>
            <person name="Angelini C."/>
            <person name="Antonin V."/>
            <person name="Barry K.W."/>
            <person name="Bougher N.L."/>
            <person name="Buchanan P."/>
            <person name="Buyck B."/>
            <person name="Bense V."/>
            <person name="Catcheside P."/>
            <person name="Chovatia M."/>
            <person name="Cooper J."/>
            <person name="Damon W."/>
            <person name="Desjardin D."/>
            <person name="Finy P."/>
            <person name="Geml J."/>
            <person name="Haridas S."/>
            <person name="Hughes K."/>
            <person name="Justo A."/>
            <person name="Karasinski D."/>
            <person name="Kautmanova I."/>
            <person name="Kiss B."/>
            <person name="Kocsube S."/>
            <person name="Kotiranta H."/>
            <person name="LaButti K.M."/>
            <person name="Lechner B.E."/>
            <person name="Liimatainen K."/>
            <person name="Lipzen A."/>
            <person name="Lukacs Z."/>
            <person name="Mihaltcheva S."/>
            <person name="Morgado L.N."/>
            <person name="Niskanen T."/>
            <person name="Noordeloos M.E."/>
            <person name="Ohm R.A."/>
            <person name="Ortiz-Santana B."/>
            <person name="Ovrebo C."/>
            <person name="Racz N."/>
            <person name="Riley R."/>
            <person name="Savchenko A."/>
            <person name="Shiryaev A."/>
            <person name="Soop K."/>
            <person name="Spirin V."/>
            <person name="Szebenyi C."/>
            <person name="Tomsovsky M."/>
            <person name="Tulloss R.E."/>
            <person name="Uehling J."/>
            <person name="Grigoriev I.V."/>
            <person name="Vagvolgyi C."/>
            <person name="Papp T."/>
            <person name="Martin F.M."/>
            <person name="Miettinen O."/>
            <person name="Hibbett D.S."/>
            <person name="Nagy L.G."/>
        </authorList>
    </citation>
    <scope>NUCLEOTIDE SEQUENCE [LARGE SCALE GENOMIC DNA]</scope>
    <source>
        <strain evidence="5 6">HHB13444</strain>
    </source>
</reference>
<proteinExistence type="inferred from homology"/>
<evidence type="ECO:0000313" key="6">
    <source>
        <dbReference type="Proteomes" id="UP000308197"/>
    </source>
</evidence>
<comment type="similarity">
    <text evidence="1">Belongs to the peptidase A1 family.</text>
</comment>
<dbReference type="Pfam" id="PF00026">
    <property type="entry name" value="Asp"/>
    <property type="match status" value="1"/>
</dbReference>